<evidence type="ECO:0000313" key="2">
    <source>
        <dbReference type="Proteomes" id="UP001303160"/>
    </source>
</evidence>
<dbReference type="PANTHER" id="PTHR33099">
    <property type="entry name" value="FE2OG DIOXYGENASE DOMAIN-CONTAINING PROTEIN"/>
    <property type="match status" value="1"/>
</dbReference>
<name>A0AAN7AQF7_9PEZI</name>
<sequence length="290" mass="31924">MELCEISPDNESIKKDILDALTSISPTGFFASCGTLNGSLNPPPRHLSGTGDVGHIHEILDGDQVDAMIYQHRQDTGILDDAWKGTFALDSNEFFFRDDGWNQYVQNKLCPHVAQQLGMATSTPIRARLQNMLLTDPIPEGFGTLVITLPTIEAHEGGDVILTHSGSRIVYNSSAMTIRPYPSYAVWYSDVSCEFRPVHSGHRCMLVYTLIVDTEFQPARPSAAQLPQPDVASLQNALGRWYQSLPFSGGMDCLYHVLDNARAPLLAAKYTPGTSIDELKGKDLAQARML</sequence>
<dbReference type="Proteomes" id="UP001303160">
    <property type="component" value="Unassembled WGS sequence"/>
</dbReference>
<comment type="caution">
    <text evidence="1">The sequence shown here is derived from an EMBL/GenBank/DDBJ whole genome shotgun (WGS) entry which is preliminary data.</text>
</comment>
<gene>
    <name evidence="1" type="ORF">QBC40DRAFT_187535</name>
</gene>
<accession>A0AAN7AQF7</accession>
<dbReference type="EMBL" id="MU864044">
    <property type="protein sequence ID" value="KAK4194707.1"/>
    <property type="molecule type" value="Genomic_DNA"/>
</dbReference>
<organism evidence="1 2">
    <name type="scientific">Triangularia verruculosa</name>
    <dbReference type="NCBI Taxonomy" id="2587418"/>
    <lineage>
        <taxon>Eukaryota</taxon>
        <taxon>Fungi</taxon>
        <taxon>Dikarya</taxon>
        <taxon>Ascomycota</taxon>
        <taxon>Pezizomycotina</taxon>
        <taxon>Sordariomycetes</taxon>
        <taxon>Sordariomycetidae</taxon>
        <taxon>Sordariales</taxon>
        <taxon>Podosporaceae</taxon>
        <taxon>Triangularia</taxon>
    </lineage>
</organism>
<dbReference type="PANTHER" id="PTHR33099:SF7">
    <property type="entry name" value="MYND-TYPE DOMAIN-CONTAINING PROTEIN"/>
    <property type="match status" value="1"/>
</dbReference>
<protein>
    <submittedName>
        <fullName evidence="1">Uncharacterized protein</fullName>
    </submittedName>
</protein>
<reference evidence="1" key="1">
    <citation type="journal article" date="2023" name="Mol. Phylogenet. Evol.">
        <title>Genome-scale phylogeny and comparative genomics of the fungal order Sordariales.</title>
        <authorList>
            <person name="Hensen N."/>
            <person name="Bonometti L."/>
            <person name="Westerberg I."/>
            <person name="Brannstrom I.O."/>
            <person name="Guillou S."/>
            <person name="Cros-Aarteil S."/>
            <person name="Calhoun S."/>
            <person name="Haridas S."/>
            <person name="Kuo A."/>
            <person name="Mondo S."/>
            <person name="Pangilinan J."/>
            <person name="Riley R."/>
            <person name="LaButti K."/>
            <person name="Andreopoulos B."/>
            <person name="Lipzen A."/>
            <person name="Chen C."/>
            <person name="Yan M."/>
            <person name="Daum C."/>
            <person name="Ng V."/>
            <person name="Clum A."/>
            <person name="Steindorff A."/>
            <person name="Ohm R.A."/>
            <person name="Martin F."/>
            <person name="Silar P."/>
            <person name="Natvig D.O."/>
            <person name="Lalanne C."/>
            <person name="Gautier V."/>
            <person name="Ament-Velasquez S.L."/>
            <person name="Kruys A."/>
            <person name="Hutchinson M.I."/>
            <person name="Powell A.J."/>
            <person name="Barry K."/>
            <person name="Miller A.N."/>
            <person name="Grigoriev I.V."/>
            <person name="Debuchy R."/>
            <person name="Gladieux P."/>
            <person name="Hiltunen Thoren M."/>
            <person name="Johannesson H."/>
        </authorList>
    </citation>
    <scope>NUCLEOTIDE SEQUENCE</scope>
    <source>
        <strain evidence="1">CBS 315.58</strain>
    </source>
</reference>
<dbReference type="AlphaFoldDB" id="A0AAN7AQF7"/>
<proteinExistence type="predicted"/>
<evidence type="ECO:0000313" key="1">
    <source>
        <dbReference type="EMBL" id="KAK4194707.1"/>
    </source>
</evidence>
<reference evidence="1" key="2">
    <citation type="submission" date="2023-05" db="EMBL/GenBank/DDBJ databases">
        <authorList>
            <consortium name="Lawrence Berkeley National Laboratory"/>
            <person name="Steindorff A."/>
            <person name="Hensen N."/>
            <person name="Bonometti L."/>
            <person name="Westerberg I."/>
            <person name="Brannstrom I.O."/>
            <person name="Guillou S."/>
            <person name="Cros-Aarteil S."/>
            <person name="Calhoun S."/>
            <person name="Haridas S."/>
            <person name="Kuo A."/>
            <person name="Mondo S."/>
            <person name="Pangilinan J."/>
            <person name="Riley R."/>
            <person name="Labutti K."/>
            <person name="Andreopoulos B."/>
            <person name="Lipzen A."/>
            <person name="Chen C."/>
            <person name="Yanf M."/>
            <person name="Daum C."/>
            <person name="Ng V."/>
            <person name="Clum A."/>
            <person name="Ohm R."/>
            <person name="Martin F."/>
            <person name="Silar P."/>
            <person name="Natvig D."/>
            <person name="Lalanne C."/>
            <person name="Gautier V."/>
            <person name="Ament-Velasquez S.L."/>
            <person name="Kruys A."/>
            <person name="Hutchinson M.I."/>
            <person name="Powell A.J."/>
            <person name="Barry K."/>
            <person name="Miller A.N."/>
            <person name="Grigoriev I.V."/>
            <person name="Debuchy R."/>
            <person name="Gladieux P."/>
            <person name="Thoren M.H."/>
            <person name="Johannesson H."/>
        </authorList>
    </citation>
    <scope>NUCLEOTIDE SEQUENCE</scope>
    <source>
        <strain evidence="1">CBS 315.58</strain>
    </source>
</reference>
<keyword evidence="2" id="KW-1185">Reference proteome</keyword>